<gene>
    <name evidence="2" type="ORF">CH339_07965</name>
</gene>
<dbReference type="OrthoDB" id="8444059at2"/>
<reference evidence="2 3" key="1">
    <citation type="submission" date="2017-07" db="EMBL/GenBank/DDBJ databases">
        <title>Draft Genome Sequences of Select Purple Nonsulfur Bacteria.</title>
        <authorList>
            <person name="Lasarre B."/>
            <person name="Mckinlay J.B."/>
        </authorList>
    </citation>
    <scope>NUCLEOTIDE SEQUENCE [LARGE SCALE GENOMIC DNA]</scope>
    <source>
        <strain evidence="2 3">DSM 11290</strain>
    </source>
</reference>
<evidence type="ECO:0000256" key="1">
    <source>
        <dbReference type="SAM" id="SignalP"/>
    </source>
</evidence>
<sequence length="196" mass="20928">MWRVLVLSAAIVGGAWAAHAETPAALAEKTASLIEAGKAAEALGAAEALRDATWEAAPLGFTTARFVAAPAKGYGRYEPREDATFKAGEPITVYAEPVGYGFGRDGAQYLIDLDADLELRTPDGQILVAQTDFTRLSARTRRPVHEFQVSFSLNLSGLQPGDYVLAMRLKDVHSDKSGGFELPFAVKGPEPAPKPQ</sequence>
<dbReference type="RefSeq" id="WP_111433819.1">
    <property type="nucleotide sequence ID" value="NZ_JACIGG010000013.1"/>
</dbReference>
<accession>A0A327JPP2</accession>
<dbReference type="AlphaFoldDB" id="A0A327JPP2"/>
<feature type="signal peptide" evidence="1">
    <location>
        <begin position="1"/>
        <end position="20"/>
    </location>
</feature>
<dbReference type="EMBL" id="NPEV01000012">
    <property type="protein sequence ID" value="RAI28031.1"/>
    <property type="molecule type" value="Genomic_DNA"/>
</dbReference>
<evidence type="ECO:0000313" key="3">
    <source>
        <dbReference type="Proteomes" id="UP000249299"/>
    </source>
</evidence>
<organism evidence="2 3">
    <name type="scientific">Rhodobium orientis</name>
    <dbReference type="NCBI Taxonomy" id="34017"/>
    <lineage>
        <taxon>Bacteria</taxon>
        <taxon>Pseudomonadati</taxon>
        <taxon>Pseudomonadota</taxon>
        <taxon>Alphaproteobacteria</taxon>
        <taxon>Hyphomicrobiales</taxon>
        <taxon>Rhodobiaceae</taxon>
        <taxon>Rhodobium</taxon>
    </lineage>
</organism>
<name>A0A327JPP2_9HYPH</name>
<proteinExistence type="predicted"/>
<dbReference type="Proteomes" id="UP000249299">
    <property type="component" value="Unassembled WGS sequence"/>
</dbReference>
<comment type="caution">
    <text evidence="2">The sequence shown here is derived from an EMBL/GenBank/DDBJ whole genome shotgun (WGS) entry which is preliminary data.</text>
</comment>
<evidence type="ECO:0000313" key="2">
    <source>
        <dbReference type="EMBL" id="RAI28031.1"/>
    </source>
</evidence>
<protein>
    <submittedName>
        <fullName evidence="2">Uncharacterized protein</fullName>
    </submittedName>
</protein>
<keyword evidence="3" id="KW-1185">Reference proteome</keyword>
<feature type="chain" id="PRO_5016416750" evidence="1">
    <location>
        <begin position="21"/>
        <end position="196"/>
    </location>
</feature>
<keyword evidence="1" id="KW-0732">Signal</keyword>